<gene>
    <name evidence="17" type="primary">ZNF589</name>
</gene>
<sequence length="556" mass="63075">MWAPREQLLGWAAEALPAKDSAWPWEEKPRYLGPVTFEDVAVLFTEAEWKRLSLEQRNLYKEVMLENLRNLVSLAESKPEVHTCPCCPLAFGSPQFLSQDELHNHPIPGFHAGNQLHPGNPCPEDQPQSQRPSDKNHRGAEAEDQRVEGGVRPLFWSTNERGALVGFSSLFQRPPISSWGGNRILEIQLSPAQNASSEEVDRISKRAETPGFGAVRFGECALAFNQKSNLFRQKAVTAEKSSDKRQSQVCRECGRGFSRKSQLIIHQRTHTGEKPYVCGECGRGFIVESVLRNHLSTHSGEKPYVCSHCGRGFSCKPYLIRHQRTHTREKSFMCTVCGRGFREKSELIKHQRIHTGDKPYVCRDCGRGFVRRSCLNAHQRIHSDEKPFVCRECGRGFRAKSTLLLHQWTHSEVKPHVCEECGHGFSQKSSLKSHRRTHSGEKPYVCGECGRGFGRKILLNRHWRTHTGEKPYACIECGRNFSHKSTLSLHQRIHSGEKPYACVECGRSFRRKSQLIIHQKIHSGKSFRGARSEDVILATSQPSATPAEMLREKPCL</sequence>
<dbReference type="InterPro" id="IPR013087">
    <property type="entry name" value="Znf_C2H2_type"/>
</dbReference>
<dbReference type="FunFam" id="3.30.160.60:FF:000478">
    <property type="entry name" value="Zinc finger protein 133"/>
    <property type="match status" value="1"/>
</dbReference>
<keyword evidence="7" id="KW-0805">Transcription regulation</keyword>
<dbReference type="EMBL" id="GABE01008265">
    <property type="protein sequence ID" value="JAA36474.1"/>
    <property type="molecule type" value="mRNA"/>
</dbReference>
<dbReference type="PROSITE" id="PS50805">
    <property type="entry name" value="KRAB"/>
    <property type="match status" value="1"/>
</dbReference>
<dbReference type="InterPro" id="IPR001909">
    <property type="entry name" value="KRAB"/>
</dbReference>
<dbReference type="FunFam" id="3.30.160.60:FF:001623">
    <property type="entry name" value="Zinc finger protein 169"/>
    <property type="match status" value="1"/>
</dbReference>
<dbReference type="Gene3D" id="3.30.160.60">
    <property type="entry name" value="Classic Zinc Finger"/>
    <property type="match status" value="11"/>
</dbReference>
<keyword evidence="10" id="KW-0539">Nucleus</keyword>
<dbReference type="PROSITE" id="PS50157">
    <property type="entry name" value="ZINC_FINGER_C2H2_2"/>
    <property type="match status" value="10"/>
</dbReference>
<dbReference type="InterPro" id="IPR036236">
    <property type="entry name" value="Znf_C2H2_sf"/>
</dbReference>
<feature type="domain" description="C2H2-type" evidence="13">
    <location>
        <begin position="444"/>
        <end position="471"/>
    </location>
</feature>
<evidence type="ECO:0000259" key="13">
    <source>
        <dbReference type="PROSITE" id="PS50157"/>
    </source>
</evidence>
<evidence type="ECO:0000256" key="2">
    <source>
        <dbReference type="ARBA" id="ARBA00006991"/>
    </source>
</evidence>
<feature type="domain" description="C2H2-type" evidence="13">
    <location>
        <begin position="248"/>
        <end position="275"/>
    </location>
</feature>
<feature type="domain" description="C2H2-type" evidence="13">
    <location>
        <begin position="304"/>
        <end position="331"/>
    </location>
</feature>
<dbReference type="FunFam" id="3.30.160.60:FF:002090">
    <property type="entry name" value="Zinc finger protein 473"/>
    <property type="match status" value="1"/>
</dbReference>
<dbReference type="GO" id="GO:0001227">
    <property type="term" value="F:DNA-binding transcription repressor activity, RNA polymerase II-specific"/>
    <property type="evidence" value="ECO:0007669"/>
    <property type="project" value="UniProtKB-ARBA"/>
</dbReference>
<dbReference type="PANTHER" id="PTHR24404:SF41">
    <property type="entry name" value="ZINC FINGER PROTEIN 613"/>
    <property type="match status" value="1"/>
</dbReference>
<dbReference type="SUPFAM" id="SSF109640">
    <property type="entry name" value="KRAB domain (Kruppel-associated box)"/>
    <property type="match status" value="1"/>
</dbReference>
<evidence type="ECO:0000256" key="5">
    <source>
        <dbReference type="ARBA" id="ARBA00022771"/>
    </source>
</evidence>
<evidence type="ECO:0000256" key="10">
    <source>
        <dbReference type="ARBA" id="ARBA00023242"/>
    </source>
</evidence>
<feature type="domain" description="C2H2-type" evidence="13">
    <location>
        <begin position="276"/>
        <end position="303"/>
    </location>
</feature>
<dbReference type="InterPro" id="IPR036051">
    <property type="entry name" value="KRAB_dom_sf"/>
</dbReference>
<dbReference type="FunFam" id="3.30.160.60:FF:001292">
    <property type="entry name" value="zinc finger protein 181 isoform X2"/>
    <property type="match status" value="1"/>
</dbReference>
<evidence type="ECO:0000313" key="16">
    <source>
        <dbReference type="EMBL" id="JAA31582.1"/>
    </source>
</evidence>
<feature type="domain" description="C2H2-type" evidence="13">
    <location>
        <begin position="416"/>
        <end position="443"/>
    </location>
</feature>
<dbReference type="FunFam" id="3.30.160.60:FF:002343">
    <property type="entry name" value="Zinc finger protein 33A"/>
    <property type="match status" value="1"/>
</dbReference>
<evidence type="ECO:0000256" key="11">
    <source>
        <dbReference type="PROSITE-ProRule" id="PRU00042"/>
    </source>
</evidence>
<evidence type="ECO:0000256" key="4">
    <source>
        <dbReference type="ARBA" id="ARBA00022737"/>
    </source>
</evidence>
<feature type="domain" description="C2H2-type" evidence="13">
    <location>
        <begin position="332"/>
        <end position="359"/>
    </location>
</feature>
<dbReference type="Pfam" id="PF00096">
    <property type="entry name" value="zf-C2H2"/>
    <property type="match status" value="9"/>
</dbReference>
<evidence type="ECO:0000256" key="9">
    <source>
        <dbReference type="ARBA" id="ARBA00023163"/>
    </source>
</evidence>
<dbReference type="PROSITE" id="PS00028">
    <property type="entry name" value="ZINC_FINGER_C2H2_1"/>
    <property type="match status" value="10"/>
</dbReference>
<dbReference type="FunFam" id="3.30.160.60:FF:001895">
    <property type="entry name" value="Zinc finger protein 559"/>
    <property type="match status" value="1"/>
</dbReference>
<comment type="similarity">
    <text evidence="2">Belongs to the krueppel C2H2-type zinc-finger protein family.</text>
</comment>
<dbReference type="CDD" id="cd07765">
    <property type="entry name" value="KRAB_A-box"/>
    <property type="match status" value="1"/>
</dbReference>
<evidence type="ECO:0000256" key="7">
    <source>
        <dbReference type="ARBA" id="ARBA00023015"/>
    </source>
</evidence>
<keyword evidence="5 11" id="KW-0863">Zinc-finger</keyword>
<evidence type="ECO:0000259" key="14">
    <source>
        <dbReference type="PROSITE" id="PS50805"/>
    </source>
</evidence>
<dbReference type="SUPFAM" id="SSF57667">
    <property type="entry name" value="beta-beta-alpha zinc fingers"/>
    <property type="match status" value="6"/>
</dbReference>
<dbReference type="EMBL" id="GABC01001635">
    <property type="protein sequence ID" value="JAA09703.1"/>
    <property type="molecule type" value="mRNA"/>
</dbReference>
<dbReference type="InterPro" id="IPR048414">
    <property type="entry name" value="PDRM9-like_Znf-C2H2"/>
</dbReference>
<evidence type="ECO:0000256" key="6">
    <source>
        <dbReference type="ARBA" id="ARBA00022833"/>
    </source>
</evidence>
<evidence type="ECO:0000313" key="17">
    <source>
        <dbReference type="EMBL" id="JAA36474.1"/>
    </source>
</evidence>
<dbReference type="AlphaFoldDB" id="K7D8L1"/>
<dbReference type="GO" id="GO:0005654">
    <property type="term" value="C:nucleoplasm"/>
    <property type="evidence" value="ECO:0007669"/>
    <property type="project" value="UniProtKB-ARBA"/>
</dbReference>
<keyword evidence="3" id="KW-0479">Metal-binding</keyword>
<feature type="domain" description="C2H2-type" evidence="13">
    <location>
        <begin position="388"/>
        <end position="415"/>
    </location>
</feature>
<accession>K7D8L1</accession>
<evidence type="ECO:0000256" key="12">
    <source>
        <dbReference type="SAM" id="MobiDB-lite"/>
    </source>
</evidence>
<dbReference type="SMART" id="SM00355">
    <property type="entry name" value="ZnF_C2H2"/>
    <property type="match status" value="10"/>
</dbReference>
<feature type="region of interest" description="Disordered" evidence="12">
    <location>
        <begin position="102"/>
        <end position="150"/>
    </location>
</feature>
<dbReference type="GO" id="GO:0043565">
    <property type="term" value="F:sequence-specific DNA binding"/>
    <property type="evidence" value="ECO:0007669"/>
    <property type="project" value="UniProtKB-ARBA"/>
</dbReference>
<evidence type="ECO:0000313" key="15">
    <source>
        <dbReference type="EMBL" id="JAA09703.1"/>
    </source>
</evidence>
<name>K7D8L1_PANTR</name>
<dbReference type="InterPro" id="IPR050589">
    <property type="entry name" value="Ikaros_C2H2-ZF"/>
</dbReference>
<keyword evidence="8" id="KW-0238">DNA-binding</keyword>
<dbReference type="FunFam" id="3.30.160.60:FF:000295">
    <property type="entry name" value="zinc finger protein 19"/>
    <property type="match status" value="1"/>
</dbReference>
<dbReference type="FunFam" id="3.30.160.60:FF:001286">
    <property type="entry name" value="Zinc finger protein 485"/>
    <property type="match status" value="1"/>
</dbReference>
<keyword evidence="6" id="KW-0862">Zinc</keyword>
<dbReference type="PANTHER" id="PTHR24404">
    <property type="entry name" value="ZINC FINGER PROTEIN"/>
    <property type="match status" value="1"/>
</dbReference>
<feature type="domain" description="KRAB" evidence="14">
    <location>
        <begin position="35"/>
        <end position="119"/>
    </location>
</feature>
<dbReference type="FunFam" id="3.30.160.60:FF:000155">
    <property type="entry name" value="zinc finger protein 133 isoform X1"/>
    <property type="match status" value="2"/>
</dbReference>
<feature type="compositionally biased region" description="Basic and acidic residues" evidence="12">
    <location>
        <begin position="132"/>
        <end position="149"/>
    </location>
</feature>
<protein>
    <submittedName>
        <fullName evidence="17">Zinc finger protein 589</fullName>
    </submittedName>
</protein>
<dbReference type="Pfam" id="PF01352">
    <property type="entry name" value="KRAB"/>
    <property type="match status" value="1"/>
</dbReference>
<dbReference type="Gene3D" id="6.10.140.140">
    <property type="match status" value="1"/>
</dbReference>
<feature type="domain" description="C2H2-type" evidence="13">
    <location>
        <begin position="360"/>
        <end position="387"/>
    </location>
</feature>
<feature type="domain" description="C2H2-type" evidence="13">
    <location>
        <begin position="500"/>
        <end position="527"/>
    </location>
</feature>
<evidence type="ECO:0000256" key="3">
    <source>
        <dbReference type="ARBA" id="ARBA00022723"/>
    </source>
</evidence>
<keyword evidence="9" id="KW-0804">Transcription</keyword>
<evidence type="ECO:0000256" key="8">
    <source>
        <dbReference type="ARBA" id="ARBA00023125"/>
    </source>
</evidence>
<evidence type="ECO:0000256" key="1">
    <source>
        <dbReference type="ARBA" id="ARBA00004123"/>
    </source>
</evidence>
<dbReference type="Pfam" id="PF21225">
    <property type="entry name" value="zf-C2H2_5"/>
    <property type="match status" value="1"/>
</dbReference>
<proteinExistence type="evidence at transcript level"/>
<organism evidence="17">
    <name type="scientific">Pan troglodytes</name>
    <name type="common">Chimpanzee</name>
    <dbReference type="NCBI Taxonomy" id="9598"/>
    <lineage>
        <taxon>Eukaryota</taxon>
        <taxon>Metazoa</taxon>
        <taxon>Chordata</taxon>
        <taxon>Craniata</taxon>
        <taxon>Vertebrata</taxon>
        <taxon>Euteleostomi</taxon>
        <taxon>Mammalia</taxon>
        <taxon>Eutheria</taxon>
        <taxon>Euarchontoglires</taxon>
        <taxon>Primates</taxon>
        <taxon>Haplorrhini</taxon>
        <taxon>Catarrhini</taxon>
        <taxon>Hominidae</taxon>
        <taxon>Pan</taxon>
    </lineage>
</organism>
<feature type="domain" description="C2H2-type" evidence="13">
    <location>
        <begin position="472"/>
        <end position="499"/>
    </location>
</feature>
<keyword evidence="4" id="KW-0677">Repeat</keyword>
<dbReference type="SMART" id="SM00349">
    <property type="entry name" value="KRAB"/>
    <property type="match status" value="1"/>
</dbReference>
<reference evidence="17" key="1">
    <citation type="submission" date="2012-10" db="EMBL/GenBank/DDBJ databases">
        <title>De novo assembly of the reference chimpanzee transcriptome from NextGen mRNA sequences.</title>
        <authorList>
            <person name="Maudhoo M.D."/>
            <person name="Meehan D.T."/>
            <person name="Norgren R.B.Jr."/>
        </authorList>
    </citation>
    <scope>NUCLEOTIDE SEQUENCE</scope>
    <source>
        <tissue evidence="15">Adipose stromal</tissue>
        <tissue evidence="17">Skeletal muscle</tissue>
        <tissue evidence="16">Skin</tissue>
    </source>
</reference>
<dbReference type="GO" id="GO:0008270">
    <property type="term" value="F:zinc ion binding"/>
    <property type="evidence" value="ECO:0007669"/>
    <property type="project" value="UniProtKB-KW"/>
</dbReference>
<dbReference type="EMBL" id="GABD01001518">
    <property type="protein sequence ID" value="JAA31582.1"/>
    <property type="molecule type" value="mRNA"/>
</dbReference>
<comment type="subcellular location">
    <subcellularLocation>
        <location evidence="1">Nucleus</location>
    </subcellularLocation>
</comment>